<evidence type="ECO:0000313" key="2">
    <source>
        <dbReference type="Proteomes" id="UP001240447"/>
    </source>
</evidence>
<dbReference type="RefSeq" id="WP_068121397.1">
    <property type="nucleotide sequence ID" value="NZ_CCXJ01000364.1"/>
</dbReference>
<dbReference type="EMBL" id="JAUSQM010000001">
    <property type="protein sequence ID" value="MDP9823916.1"/>
    <property type="molecule type" value="Genomic_DNA"/>
</dbReference>
<keyword evidence="2" id="KW-1185">Reference proteome</keyword>
<accession>A0ABT9NU03</accession>
<keyword evidence="1" id="KW-0436">Ligase</keyword>
<dbReference type="Proteomes" id="UP001240447">
    <property type="component" value="Unassembled WGS sequence"/>
</dbReference>
<comment type="caution">
    <text evidence="1">The sequence shown here is derived from an EMBL/GenBank/DDBJ whole genome shotgun (WGS) entry which is preliminary data.</text>
</comment>
<name>A0ABT9NU03_9ACTN</name>
<evidence type="ECO:0000313" key="1">
    <source>
        <dbReference type="EMBL" id="MDP9823916.1"/>
    </source>
</evidence>
<dbReference type="InterPro" id="IPR009097">
    <property type="entry name" value="Cyclic_Pdiesterase"/>
</dbReference>
<dbReference type="SUPFAM" id="SSF55144">
    <property type="entry name" value="LigT-like"/>
    <property type="match status" value="1"/>
</dbReference>
<protein>
    <submittedName>
        <fullName evidence="1">2'-5' RNA ligase</fullName>
    </submittedName>
</protein>
<organism evidence="1 2">
    <name type="scientific">Nocardioides massiliensis</name>
    <dbReference type="NCBI Taxonomy" id="1325935"/>
    <lineage>
        <taxon>Bacteria</taxon>
        <taxon>Bacillati</taxon>
        <taxon>Actinomycetota</taxon>
        <taxon>Actinomycetes</taxon>
        <taxon>Propionibacteriales</taxon>
        <taxon>Nocardioidaceae</taxon>
        <taxon>Nocardioides</taxon>
    </lineage>
</organism>
<proteinExistence type="predicted"/>
<gene>
    <name evidence="1" type="ORF">J2S59_003725</name>
</gene>
<reference evidence="1 2" key="1">
    <citation type="submission" date="2023-07" db="EMBL/GenBank/DDBJ databases">
        <title>Sequencing the genomes of 1000 actinobacteria strains.</title>
        <authorList>
            <person name="Klenk H.-P."/>
        </authorList>
    </citation>
    <scope>NUCLEOTIDE SEQUENCE [LARGE SCALE GENOMIC DNA]</scope>
    <source>
        <strain evidence="1 2">GD13</strain>
    </source>
</reference>
<dbReference type="Pfam" id="PF13563">
    <property type="entry name" value="2_5_RNA_ligase2"/>
    <property type="match status" value="1"/>
</dbReference>
<sequence>MSRSAASWSAGHSVIVVPVPLAPVEEFVRARTAYYDASFVSADPDFAQAHVTVLGPWVPRPTAADLSRVAEVLGEIEPFELELGVVAEFPDGVIHLRAEPAPLLRELTAALHRAFPDHPPYGGQFGDDLTPHLTLDRRAPGITPESVGADLGDVLPLRHPVTHLDLQWWANDDCRVLHRWQLEGVRR</sequence>
<dbReference type="Gene3D" id="3.90.1140.10">
    <property type="entry name" value="Cyclic phosphodiesterase"/>
    <property type="match status" value="1"/>
</dbReference>
<dbReference type="GO" id="GO:0016874">
    <property type="term" value="F:ligase activity"/>
    <property type="evidence" value="ECO:0007669"/>
    <property type="project" value="UniProtKB-KW"/>
</dbReference>